<proteinExistence type="predicted"/>
<accession>A0A7X8TLL0</accession>
<comment type="caution">
    <text evidence="1">The sequence shown here is derived from an EMBL/GenBank/DDBJ whole genome shotgun (WGS) entry which is preliminary data.</text>
</comment>
<protein>
    <submittedName>
        <fullName evidence="1">Uncharacterized protein</fullName>
    </submittedName>
</protein>
<name>A0A7X8TLL0_9MICC</name>
<dbReference type="EMBL" id="JABAHY010000012">
    <property type="protein sequence ID" value="NLS10622.1"/>
    <property type="molecule type" value="Genomic_DNA"/>
</dbReference>
<gene>
    <name evidence="1" type="ORF">HGQ17_11595</name>
</gene>
<keyword evidence="2" id="KW-1185">Reference proteome</keyword>
<sequence>MGRVSLLGPVLSTGFHGVHYEVFVIGGEDSDFQHGAVERGPDENCQSVISLLLEVTDMIAQGVKDVIVAKPMFPCWSHHSEVFPIFQAR</sequence>
<evidence type="ECO:0000313" key="1">
    <source>
        <dbReference type="EMBL" id="NLS10622.1"/>
    </source>
</evidence>
<organism evidence="1 2">
    <name type="scientific">Nesterenkonia sedimenti</name>
    <dbReference type="NCBI Taxonomy" id="1463632"/>
    <lineage>
        <taxon>Bacteria</taxon>
        <taxon>Bacillati</taxon>
        <taxon>Actinomycetota</taxon>
        <taxon>Actinomycetes</taxon>
        <taxon>Micrococcales</taxon>
        <taxon>Micrococcaceae</taxon>
        <taxon>Nesterenkonia</taxon>
    </lineage>
</organism>
<dbReference type="Proteomes" id="UP000523139">
    <property type="component" value="Unassembled WGS sequence"/>
</dbReference>
<dbReference type="RefSeq" id="WP_168888107.1">
    <property type="nucleotide sequence ID" value="NZ_JABAHY010000012.1"/>
</dbReference>
<evidence type="ECO:0000313" key="2">
    <source>
        <dbReference type="Proteomes" id="UP000523139"/>
    </source>
</evidence>
<dbReference type="AlphaFoldDB" id="A0A7X8TLL0"/>
<reference evidence="1 2" key="1">
    <citation type="submission" date="2020-04" db="EMBL/GenBank/DDBJ databases">
        <title>Nesterenkonia sp. nov., isolated from marine sediment.</title>
        <authorList>
            <person name="Zhang G."/>
        </authorList>
    </citation>
    <scope>NUCLEOTIDE SEQUENCE [LARGE SCALE GENOMIC DNA]</scope>
    <source>
        <strain evidence="1 2">MY13</strain>
    </source>
</reference>